<dbReference type="HOGENOM" id="CLU_1600447_0_0_0"/>
<evidence type="ECO:0000313" key="4">
    <source>
        <dbReference type="EMBL" id="ADY58673.1"/>
    </source>
</evidence>
<evidence type="ECO:0000256" key="3">
    <source>
        <dbReference type="PIRSR" id="PIRSR607837-1"/>
    </source>
</evidence>
<feature type="binding site" evidence="3">
    <location>
        <position position="47"/>
    </location>
    <ligand>
        <name>a divalent metal cation</name>
        <dbReference type="ChEBI" id="CHEBI:60240"/>
    </ligand>
</feature>
<gene>
    <name evidence="4" type="ordered locus">Plabr_1053</name>
</gene>
<dbReference type="EMBL" id="CP002546">
    <property type="protein sequence ID" value="ADY58673.1"/>
    <property type="molecule type" value="Genomic_DNA"/>
</dbReference>
<organism evidence="4 5">
    <name type="scientific">Rubinisphaera brasiliensis (strain ATCC 49424 / DSM 5305 / JCM 21570 / IAM 15109 / NBRC 103401 / IFAM 1448)</name>
    <name type="common">Planctomyces brasiliensis</name>
    <dbReference type="NCBI Taxonomy" id="756272"/>
    <lineage>
        <taxon>Bacteria</taxon>
        <taxon>Pseudomonadati</taxon>
        <taxon>Planctomycetota</taxon>
        <taxon>Planctomycetia</taxon>
        <taxon>Planctomycetales</taxon>
        <taxon>Planctomycetaceae</taxon>
        <taxon>Rubinisphaera</taxon>
    </lineage>
</organism>
<name>F0SJY4_RUBBR</name>
<dbReference type="GO" id="GO:0046872">
    <property type="term" value="F:metal ion binding"/>
    <property type="evidence" value="ECO:0007669"/>
    <property type="project" value="UniProtKB-KW"/>
</dbReference>
<dbReference type="KEGG" id="pbs:Plabr_1053"/>
<accession>F0SJY4</accession>
<dbReference type="InterPro" id="IPR007837">
    <property type="entry name" value="DinB"/>
</dbReference>
<dbReference type="Proteomes" id="UP000006860">
    <property type="component" value="Chromosome"/>
</dbReference>
<dbReference type="Gene3D" id="1.20.120.450">
    <property type="entry name" value="dinb family like domain"/>
    <property type="match status" value="1"/>
</dbReference>
<dbReference type="OrthoDB" id="9811413at2"/>
<reference evidence="5" key="1">
    <citation type="submission" date="2011-02" db="EMBL/GenBank/DDBJ databases">
        <title>The complete genome of Planctomyces brasiliensis DSM 5305.</title>
        <authorList>
            <person name="Lucas S."/>
            <person name="Copeland A."/>
            <person name="Lapidus A."/>
            <person name="Bruce D."/>
            <person name="Goodwin L."/>
            <person name="Pitluck S."/>
            <person name="Kyrpides N."/>
            <person name="Mavromatis K."/>
            <person name="Pagani I."/>
            <person name="Ivanova N."/>
            <person name="Ovchinnikova G."/>
            <person name="Lu M."/>
            <person name="Detter J.C."/>
            <person name="Han C."/>
            <person name="Land M."/>
            <person name="Hauser L."/>
            <person name="Markowitz V."/>
            <person name="Cheng J.-F."/>
            <person name="Hugenholtz P."/>
            <person name="Woyke T."/>
            <person name="Wu D."/>
            <person name="Tindall B."/>
            <person name="Pomrenke H.G."/>
            <person name="Brambilla E."/>
            <person name="Klenk H.-P."/>
            <person name="Eisen J.A."/>
        </authorList>
    </citation>
    <scope>NUCLEOTIDE SEQUENCE [LARGE SCALE GENOMIC DNA]</scope>
    <source>
        <strain evidence="5">ATCC 49424 / DSM 5305 / JCM 21570 / NBRC 103401 / IFAM 1448</strain>
    </source>
</reference>
<dbReference type="InterPro" id="IPR034660">
    <property type="entry name" value="DinB/YfiT-like"/>
</dbReference>
<dbReference type="PANTHER" id="PTHR37302">
    <property type="entry name" value="SLR1116 PROTEIN"/>
    <property type="match status" value="1"/>
</dbReference>
<dbReference type="SUPFAM" id="SSF109854">
    <property type="entry name" value="DinB/YfiT-like putative metalloenzymes"/>
    <property type="match status" value="1"/>
</dbReference>
<proteinExistence type="inferred from homology"/>
<dbReference type="AlphaFoldDB" id="F0SJY4"/>
<evidence type="ECO:0000256" key="1">
    <source>
        <dbReference type="ARBA" id="ARBA00008635"/>
    </source>
</evidence>
<dbReference type="Pfam" id="PF05163">
    <property type="entry name" value="DinB"/>
    <property type="match status" value="1"/>
</dbReference>
<dbReference type="PANTHER" id="PTHR37302:SF3">
    <property type="entry name" value="DAMAGE-INDUCIBLE PROTEIN DINB"/>
    <property type="match status" value="1"/>
</dbReference>
<protein>
    <submittedName>
        <fullName evidence="4">DinB family protein</fullName>
    </submittedName>
</protein>
<keyword evidence="2 3" id="KW-0479">Metal-binding</keyword>
<dbReference type="RefSeq" id="WP_013627406.1">
    <property type="nucleotide sequence ID" value="NC_015174.1"/>
</dbReference>
<sequence>MDLLDRLLGHDAWATRQLLNIAVELPDEQLDFDCGLGLQTVRRTFEHVIGNLECWTDLMRGQPVRARPQSPCSVSLLIQRHEAVTAELMNFARTVVDANRLDDSFIDTLDDPPVRKSLGGGIVHLATHGMHHRAQLYFMFRTLGVTDLPEGDALTWEQQRLRPSA</sequence>
<feature type="binding site" evidence="3">
    <location>
        <position position="128"/>
    </location>
    <ligand>
        <name>a divalent metal cation</name>
        <dbReference type="ChEBI" id="CHEBI:60240"/>
    </ligand>
</feature>
<dbReference type="STRING" id="756272.Plabr_1053"/>
<evidence type="ECO:0000313" key="5">
    <source>
        <dbReference type="Proteomes" id="UP000006860"/>
    </source>
</evidence>
<dbReference type="eggNOG" id="COG2318">
    <property type="taxonomic scope" value="Bacteria"/>
</dbReference>
<keyword evidence="5" id="KW-1185">Reference proteome</keyword>
<evidence type="ECO:0000256" key="2">
    <source>
        <dbReference type="ARBA" id="ARBA00022723"/>
    </source>
</evidence>
<feature type="binding site" evidence="3">
    <location>
        <position position="132"/>
    </location>
    <ligand>
        <name>a divalent metal cation</name>
        <dbReference type="ChEBI" id="CHEBI:60240"/>
    </ligand>
</feature>
<comment type="similarity">
    <text evidence="1">Belongs to the DinB family.</text>
</comment>